<proteinExistence type="predicted"/>
<organism evidence="1 2">
    <name type="scientific">Panicum virgatum</name>
    <name type="common">Blackwell switchgrass</name>
    <dbReference type="NCBI Taxonomy" id="38727"/>
    <lineage>
        <taxon>Eukaryota</taxon>
        <taxon>Viridiplantae</taxon>
        <taxon>Streptophyta</taxon>
        <taxon>Embryophyta</taxon>
        <taxon>Tracheophyta</taxon>
        <taxon>Spermatophyta</taxon>
        <taxon>Magnoliopsida</taxon>
        <taxon>Liliopsida</taxon>
        <taxon>Poales</taxon>
        <taxon>Poaceae</taxon>
        <taxon>PACMAD clade</taxon>
        <taxon>Panicoideae</taxon>
        <taxon>Panicodae</taxon>
        <taxon>Paniceae</taxon>
        <taxon>Panicinae</taxon>
        <taxon>Panicum</taxon>
        <taxon>Panicum sect. Hiantes</taxon>
    </lineage>
</organism>
<dbReference type="EMBL" id="CM029046">
    <property type="protein sequence ID" value="KAG2591431.1"/>
    <property type="molecule type" value="Genomic_DNA"/>
</dbReference>
<dbReference type="Proteomes" id="UP000823388">
    <property type="component" value="Chromosome 5N"/>
</dbReference>
<evidence type="ECO:0000313" key="2">
    <source>
        <dbReference type="Proteomes" id="UP000823388"/>
    </source>
</evidence>
<protein>
    <submittedName>
        <fullName evidence="1">Uncharacterized protein</fullName>
    </submittedName>
</protein>
<reference evidence="1" key="1">
    <citation type="submission" date="2020-05" db="EMBL/GenBank/DDBJ databases">
        <title>WGS assembly of Panicum virgatum.</title>
        <authorList>
            <person name="Lovell J.T."/>
            <person name="Jenkins J."/>
            <person name="Shu S."/>
            <person name="Juenger T.E."/>
            <person name="Schmutz J."/>
        </authorList>
    </citation>
    <scope>NUCLEOTIDE SEQUENCE</scope>
    <source>
        <strain evidence="1">AP13</strain>
    </source>
</reference>
<gene>
    <name evidence="1" type="ORF">PVAP13_5NG481486</name>
</gene>
<sequence>MDDVWLTRPACSAAALRETSVTHRDEGMDAVRVRGSGLVGAVAPVVLVWWWRGWDGESEMDWIGSVRSVHHLWLCCQCENINVTRGALAVDVSTSGWTEEYGSSLFQLIAKTE</sequence>
<keyword evidence="2" id="KW-1185">Reference proteome</keyword>
<name>A0A8T0RYD7_PANVG</name>
<accession>A0A8T0RYD7</accession>
<evidence type="ECO:0000313" key="1">
    <source>
        <dbReference type="EMBL" id="KAG2591431.1"/>
    </source>
</evidence>
<comment type="caution">
    <text evidence="1">The sequence shown here is derived from an EMBL/GenBank/DDBJ whole genome shotgun (WGS) entry which is preliminary data.</text>
</comment>
<dbReference type="AlphaFoldDB" id="A0A8T0RYD7"/>